<dbReference type="GO" id="GO:0004518">
    <property type="term" value="F:nuclease activity"/>
    <property type="evidence" value="ECO:0007669"/>
    <property type="project" value="UniProtKB-KW"/>
</dbReference>
<dbReference type="PANTHER" id="PTHR33607:SF2">
    <property type="entry name" value="ENDONUCLEASE-1"/>
    <property type="match status" value="1"/>
</dbReference>
<protein>
    <recommendedName>
        <fullName evidence="4">LTD domain-containing protein</fullName>
    </recommendedName>
</protein>
<dbReference type="InterPro" id="IPR007346">
    <property type="entry name" value="Endonuclease-I"/>
</dbReference>
<dbReference type="SUPFAM" id="SSF54060">
    <property type="entry name" value="His-Me finger endonucleases"/>
    <property type="match status" value="1"/>
</dbReference>
<dbReference type="AlphaFoldDB" id="A0A7S3Q237"/>
<evidence type="ECO:0000256" key="3">
    <source>
        <dbReference type="SAM" id="MobiDB-lite"/>
    </source>
</evidence>
<dbReference type="InterPro" id="IPR044925">
    <property type="entry name" value="His-Me_finger_sf"/>
</dbReference>
<accession>A0A7S3Q237</accession>
<dbReference type="EMBL" id="HBIO01010584">
    <property type="protein sequence ID" value="CAE0463364.1"/>
    <property type="molecule type" value="Transcribed_RNA"/>
</dbReference>
<feature type="domain" description="LTD" evidence="4">
    <location>
        <begin position="291"/>
        <end position="417"/>
    </location>
</feature>
<sequence length="481" mass="53784">MISMIVAVKKSVAPFDPNLDNYYSSADGVTGELLRGTLNAIIRKNYVRYTYTSKCVWKALFEADNDEDDPGNVIAIYSNSRIPKLNRDCGKAKQEDNWNKEHVWAKSHGFPSKNDFAHSDLHNLVAADKSVNGKRDTRDFKKGGTATIYEDDCDGCKQVGDNVTDEQYSFEPPDDAKGQVARIMFYMYTRYNGTGNNENDTTELDLVDRKTESSDGKGEFGYLPDLLKWHCKHSVTPRERRRNDIIQSWQGNRNPFVDRPEYVEKIWGDRYPSIFEDCNNTIPPIDPPTTPTPPTTPPATPPGAQVWINEFHYDNAGRDEDEFVEIGCNSAVDVSNYKIFLYGKDGAMSIDRNGMTKIKILQGQCTPDKFVFQDYGGVDNNLANSGPRGIALTDASGKLLDFISYEGTVVASNGPAAGSSSIDVGVSQNSSTRRDQSIQLVNKVGATTTCEKIDFEWKLQPRSKGRPNRNQTINCSENDKF</sequence>
<feature type="region of interest" description="Disordered" evidence="3">
    <location>
        <begin position="461"/>
        <end position="481"/>
    </location>
</feature>
<gene>
    <name evidence="5" type="ORF">CDEB00056_LOCUS8205</name>
</gene>
<evidence type="ECO:0000313" key="5">
    <source>
        <dbReference type="EMBL" id="CAE0463364.1"/>
    </source>
</evidence>
<keyword evidence="2" id="KW-0378">Hydrolase</keyword>
<evidence type="ECO:0000256" key="1">
    <source>
        <dbReference type="ARBA" id="ARBA00022722"/>
    </source>
</evidence>
<evidence type="ECO:0000259" key="4">
    <source>
        <dbReference type="PROSITE" id="PS51841"/>
    </source>
</evidence>
<organism evidence="5">
    <name type="scientific">Chaetoceros debilis</name>
    <dbReference type="NCBI Taxonomy" id="122233"/>
    <lineage>
        <taxon>Eukaryota</taxon>
        <taxon>Sar</taxon>
        <taxon>Stramenopiles</taxon>
        <taxon>Ochrophyta</taxon>
        <taxon>Bacillariophyta</taxon>
        <taxon>Coscinodiscophyceae</taxon>
        <taxon>Chaetocerotophycidae</taxon>
        <taxon>Chaetocerotales</taxon>
        <taxon>Chaetocerotaceae</taxon>
        <taxon>Chaetoceros</taxon>
    </lineage>
</organism>
<dbReference type="GO" id="GO:0016787">
    <property type="term" value="F:hydrolase activity"/>
    <property type="evidence" value="ECO:0007669"/>
    <property type="project" value="UniProtKB-KW"/>
</dbReference>
<dbReference type="InterPro" id="IPR001322">
    <property type="entry name" value="Lamin_tail_dom"/>
</dbReference>
<feature type="compositionally biased region" description="Polar residues" evidence="3">
    <location>
        <begin position="468"/>
        <end position="481"/>
    </location>
</feature>
<name>A0A7S3Q237_9STRA</name>
<reference evidence="5" key="1">
    <citation type="submission" date="2021-01" db="EMBL/GenBank/DDBJ databases">
        <authorList>
            <person name="Corre E."/>
            <person name="Pelletier E."/>
            <person name="Niang G."/>
            <person name="Scheremetjew M."/>
            <person name="Finn R."/>
            <person name="Kale V."/>
            <person name="Holt S."/>
            <person name="Cochrane G."/>
            <person name="Meng A."/>
            <person name="Brown T."/>
            <person name="Cohen L."/>
        </authorList>
    </citation>
    <scope>NUCLEOTIDE SEQUENCE</scope>
    <source>
        <strain evidence="5">MM31A-1</strain>
    </source>
</reference>
<proteinExistence type="predicted"/>
<keyword evidence="1" id="KW-0540">Nuclease</keyword>
<dbReference type="PANTHER" id="PTHR33607">
    <property type="entry name" value="ENDONUCLEASE-1"/>
    <property type="match status" value="1"/>
</dbReference>
<evidence type="ECO:0000256" key="2">
    <source>
        <dbReference type="ARBA" id="ARBA00022801"/>
    </source>
</evidence>
<dbReference type="PROSITE" id="PS51841">
    <property type="entry name" value="LTD"/>
    <property type="match status" value="1"/>
</dbReference>
<dbReference type="Pfam" id="PF04231">
    <property type="entry name" value="Endonuclease_1"/>
    <property type="match status" value="1"/>
</dbReference>